<organism evidence="9 10">
    <name type="scientific">Coprobacter secundus subsp. similis</name>
    <dbReference type="NCBI Taxonomy" id="2751153"/>
    <lineage>
        <taxon>Bacteria</taxon>
        <taxon>Pseudomonadati</taxon>
        <taxon>Bacteroidota</taxon>
        <taxon>Bacteroidia</taxon>
        <taxon>Bacteroidales</taxon>
        <taxon>Barnesiellaceae</taxon>
        <taxon>Coprobacter</taxon>
    </lineage>
</organism>
<dbReference type="Gene3D" id="3.20.20.80">
    <property type="entry name" value="Glycosidases"/>
    <property type="match status" value="1"/>
</dbReference>
<feature type="chain" id="PRO_5028903379" evidence="4">
    <location>
        <begin position="20"/>
        <end position="875"/>
    </location>
</feature>
<dbReference type="InterPro" id="IPR036156">
    <property type="entry name" value="Beta-gal/glucu_dom_sf"/>
</dbReference>
<dbReference type="InterPro" id="IPR006102">
    <property type="entry name" value="Ig-like_GH2"/>
</dbReference>
<proteinExistence type="inferred from homology"/>
<keyword evidence="3" id="KW-0326">Glycosidase</keyword>
<dbReference type="AlphaFoldDB" id="A0A7G1HR96"/>
<dbReference type="Pfam" id="PF02836">
    <property type="entry name" value="Glyco_hydro_2_C"/>
    <property type="match status" value="1"/>
</dbReference>
<dbReference type="InterPro" id="IPR017853">
    <property type="entry name" value="GH"/>
</dbReference>
<evidence type="ECO:0000256" key="3">
    <source>
        <dbReference type="ARBA" id="ARBA00023295"/>
    </source>
</evidence>
<keyword evidence="10" id="KW-1185">Reference proteome</keyword>
<evidence type="ECO:0000256" key="4">
    <source>
        <dbReference type="SAM" id="SignalP"/>
    </source>
</evidence>
<dbReference type="Gene3D" id="2.60.120.260">
    <property type="entry name" value="Galactose-binding domain-like"/>
    <property type="match status" value="1"/>
</dbReference>
<dbReference type="Pfam" id="PF00703">
    <property type="entry name" value="Glyco_hydro_2"/>
    <property type="match status" value="1"/>
</dbReference>
<evidence type="ECO:0000256" key="1">
    <source>
        <dbReference type="ARBA" id="ARBA00007401"/>
    </source>
</evidence>
<evidence type="ECO:0000313" key="9">
    <source>
        <dbReference type="EMBL" id="BCI61940.1"/>
    </source>
</evidence>
<evidence type="ECO:0000259" key="8">
    <source>
        <dbReference type="Pfam" id="PF18565"/>
    </source>
</evidence>
<dbReference type="InterPro" id="IPR006104">
    <property type="entry name" value="Glyco_hydro_2_N"/>
</dbReference>
<feature type="domain" description="Glycosyl hydrolases family 2 sugar binding" evidence="7">
    <location>
        <begin position="83"/>
        <end position="191"/>
    </location>
</feature>
<reference evidence="10" key="1">
    <citation type="submission" date="2020-07" db="EMBL/GenBank/DDBJ databases">
        <title>Complete genome sequencing of Coprobacter sp. strain 2CBH44.</title>
        <authorList>
            <person name="Sakamoto M."/>
            <person name="Murakami T."/>
            <person name="Mori H."/>
        </authorList>
    </citation>
    <scope>NUCLEOTIDE SEQUENCE [LARGE SCALE GENOMIC DNA]</scope>
    <source>
        <strain evidence="10">2CBH44</strain>
    </source>
</reference>
<dbReference type="InterPro" id="IPR013783">
    <property type="entry name" value="Ig-like_fold"/>
</dbReference>
<sequence>MKKGLVLLLYIQFCLTVLAQSFQPEFSVAGFFPVENSGREVYSMNPSWRFYKGEVSGAEKVDFDDSGWGRVSLPHSVDTLPSEASGCANYQGVSWYRKHFSVKPGLLGKKLFVYFEAVMGKTRVWVNGELCATHYGGYLPIILDVTDKLGEENVIAVCTDNSNDPLYPPGKPQEFLDFTYSGGIYRDCWLIAHNRIFITDENYASEVAGGGTFVSYGRVSEKSADLQLKVQLKNETKQSFKGKVHVTLCSPSGETVCKKVSSVQIPSGKNGYCHARIEVKNPRLWYPSSPSLYQVYIEVKDTKTGKTIDGYRKKIGIRSIEFKGKDGLWVNGKPYPRPLMGANRHQDFAVVGNAMTNNLHWRDAKKLKDLGLEIIRNAHYPQDPAFMDACDALGLFVIENTPGWQFWNEDPIFQTRVFDDIRNIIRRDRNRPSVFLWEPILNETWYPESFVDSVAQIVADEYPYPYSHIVGDSEARGASRFSVLYAHPSNGDTDIAIKNLNPDVSYFTREWGDNVDDWNSHNSTSRVKRCWGETPMLVQATHYASPSYTCTNYDVLWKTPKQHFGGCLWHSFDHQRGYHPDPFYGGLADVFRQPKYSYYMFMAQRPLDSLDIQAESGPMIYIAHEMTPFSPADVTIYSNCEEVRLTVFQGGKTYVYKKESRAGMPSPVIVFKDVYRFMDDKALSRKERQDEVFLLAEGFQDGKKVVEHKRRPARRPAKIVLQLDTEGIDPVADGSDLVTVIASVTDEDGVVKRLNNYHIRFSVEGEGRLLADESSHTNPRPVEWGTAPVLLRTTLRPGKVKIKAEVDSPGLQMPLRGELEFDVLPATHVSIYDEEERGGVMRPVSTVNRSNETEMRNKLNQELKNVERQQTEFGE</sequence>
<dbReference type="KEGG" id="copr:Cop2CBH44_02930"/>
<keyword evidence="2" id="KW-0378">Hydrolase</keyword>
<dbReference type="InterPro" id="IPR008979">
    <property type="entry name" value="Galactose-bd-like_sf"/>
</dbReference>
<evidence type="ECO:0000259" key="5">
    <source>
        <dbReference type="Pfam" id="PF00703"/>
    </source>
</evidence>
<dbReference type="InterPro" id="IPR006103">
    <property type="entry name" value="Glyco_hydro_2_cat"/>
</dbReference>
<dbReference type="SUPFAM" id="SSF49785">
    <property type="entry name" value="Galactose-binding domain-like"/>
    <property type="match status" value="1"/>
</dbReference>
<dbReference type="SUPFAM" id="SSF51445">
    <property type="entry name" value="(Trans)glycosidases"/>
    <property type="match status" value="1"/>
</dbReference>
<dbReference type="Pfam" id="PF18565">
    <property type="entry name" value="Glyco_hydro2_C5"/>
    <property type="match status" value="1"/>
</dbReference>
<evidence type="ECO:0000256" key="2">
    <source>
        <dbReference type="ARBA" id="ARBA00022801"/>
    </source>
</evidence>
<dbReference type="Gene3D" id="2.60.40.10">
    <property type="entry name" value="Immunoglobulins"/>
    <property type="match status" value="2"/>
</dbReference>
<evidence type="ECO:0000259" key="6">
    <source>
        <dbReference type="Pfam" id="PF02836"/>
    </source>
</evidence>
<dbReference type="GO" id="GO:0005975">
    <property type="term" value="P:carbohydrate metabolic process"/>
    <property type="evidence" value="ECO:0007669"/>
    <property type="project" value="InterPro"/>
</dbReference>
<evidence type="ECO:0000313" key="10">
    <source>
        <dbReference type="Proteomes" id="UP000594042"/>
    </source>
</evidence>
<dbReference type="Proteomes" id="UP000594042">
    <property type="component" value="Chromosome"/>
</dbReference>
<protein>
    <submittedName>
        <fullName evidence="9">Beta-galactosidase</fullName>
    </submittedName>
</protein>
<dbReference type="PANTHER" id="PTHR42732">
    <property type="entry name" value="BETA-GALACTOSIDASE"/>
    <property type="match status" value="1"/>
</dbReference>
<dbReference type="SUPFAM" id="SSF49303">
    <property type="entry name" value="beta-Galactosidase/glucuronidase domain"/>
    <property type="match status" value="1"/>
</dbReference>
<dbReference type="Pfam" id="PF02837">
    <property type="entry name" value="Glyco_hydro_2_N"/>
    <property type="match status" value="1"/>
</dbReference>
<dbReference type="InterPro" id="IPR040605">
    <property type="entry name" value="Glyco_hydro2_dom5"/>
</dbReference>
<dbReference type="PANTHER" id="PTHR42732:SF1">
    <property type="entry name" value="BETA-MANNOSIDASE"/>
    <property type="match status" value="1"/>
</dbReference>
<gene>
    <name evidence="9" type="ORF">Cop2CBH44_02930</name>
</gene>
<dbReference type="EMBL" id="AP023322">
    <property type="protein sequence ID" value="BCI61940.1"/>
    <property type="molecule type" value="Genomic_DNA"/>
</dbReference>
<name>A0A7G1HR96_9BACT</name>
<feature type="domain" description="Glycoside hydrolase family 2 catalytic" evidence="6">
    <location>
        <begin position="326"/>
        <end position="449"/>
    </location>
</feature>
<dbReference type="GO" id="GO:0004553">
    <property type="term" value="F:hydrolase activity, hydrolyzing O-glycosyl compounds"/>
    <property type="evidence" value="ECO:0007669"/>
    <property type="project" value="InterPro"/>
</dbReference>
<dbReference type="RefSeq" id="WP_200755410.1">
    <property type="nucleotide sequence ID" value="NZ_AP023322.1"/>
</dbReference>
<feature type="signal peptide" evidence="4">
    <location>
        <begin position="1"/>
        <end position="19"/>
    </location>
</feature>
<feature type="domain" description="Glycoside hydrolase family 2" evidence="8">
    <location>
        <begin position="729"/>
        <end position="807"/>
    </location>
</feature>
<dbReference type="InterPro" id="IPR051913">
    <property type="entry name" value="GH2_Domain-Containing"/>
</dbReference>
<accession>A0A7G1HR96</accession>
<feature type="domain" description="Glycoside hydrolase family 2 immunoglobulin-like beta-sandwich" evidence="5">
    <location>
        <begin position="219"/>
        <end position="318"/>
    </location>
</feature>
<evidence type="ECO:0000259" key="7">
    <source>
        <dbReference type="Pfam" id="PF02837"/>
    </source>
</evidence>
<keyword evidence="4" id="KW-0732">Signal</keyword>
<comment type="similarity">
    <text evidence="1">Belongs to the glycosyl hydrolase 2 family.</text>
</comment>